<dbReference type="Gene3D" id="6.10.250.3180">
    <property type="match status" value="1"/>
</dbReference>
<dbReference type="Pfam" id="PF06881">
    <property type="entry name" value="Elongin_A"/>
    <property type="match status" value="1"/>
</dbReference>
<name>A0A7E4UZJ6_PANRE</name>
<evidence type="ECO:0000313" key="1">
    <source>
        <dbReference type="Proteomes" id="UP000492821"/>
    </source>
</evidence>
<dbReference type="Proteomes" id="UP000492821">
    <property type="component" value="Unassembled WGS sequence"/>
</dbReference>
<evidence type="ECO:0000313" key="2">
    <source>
        <dbReference type="WBParaSite" id="Pan_g14768.t1"/>
    </source>
</evidence>
<reference evidence="2" key="2">
    <citation type="submission" date="2020-10" db="UniProtKB">
        <authorList>
            <consortium name="WormBaseParasite"/>
        </authorList>
    </citation>
    <scope>IDENTIFICATION</scope>
</reference>
<dbReference type="PANTHER" id="PTHR15141:SF76">
    <property type="entry name" value="TRANSCRIPTION ELONGATION FACTOR B POLYPEPTIDE 3"/>
    <property type="match status" value="1"/>
</dbReference>
<accession>A0A7E4UZJ6</accession>
<dbReference type="WBParaSite" id="Pan_g14768.t1">
    <property type="protein sequence ID" value="Pan_g14768.t1"/>
    <property type="gene ID" value="Pan_g14768"/>
</dbReference>
<dbReference type="AlphaFoldDB" id="A0A7E4UZJ6"/>
<protein>
    <submittedName>
        <fullName evidence="2">Myb_DNA-bind_3 domain-containing protein</fullName>
    </submittedName>
</protein>
<reference evidence="1" key="1">
    <citation type="journal article" date="2013" name="Genetics">
        <title>The draft genome and transcriptome of Panagrellus redivivus are shaped by the harsh demands of a free-living lifestyle.</title>
        <authorList>
            <person name="Srinivasan J."/>
            <person name="Dillman A.R."/>
            <person name="Macchietto M.G."/>
            <person name="Heikkinen L."/>
            <person name="Lakso M."/>
            <person name="Fracchia K.M."/>
            <person name="Antoshechkin I."/>
            <person name="Mortazavi A."/>
            <person name="Wong G."/>
            <person name="Sternberg P.W."/>
        </authorList>
    </citation>
    <scope>NUCLEOTIDE SEQUENCE [LARGE SCALE GENOMIC DNA]</scope>
    <source>
        <strain evidence="1">MT8872</strain>
    </source>
</reference>
<dbReference type="GO" id="GO:0070449">
    <property type="term" value="C:elongin complex"/>
    <property type="evidence" value="ECO:0007669"/>
    <property type="project" value="InterPro"/>
</dbReference>
<dbReference type="InterPro" id="IPR051870">
    <property type="entry name" value="Elongin-A_domain"/>
</dbReference>
<proteinExistence type="predicted"/>
<keyword evidence="1" id="KW-1185">Reference proteome</keyword>
<dbReference type="GO" id="GO:0006368">
    <property type="term" value="P:transcription elongation by RNA polymerase II"/>
    <property type="evidence" value="ECO:0007669"/>
    <property type="project" value="InterPro"/>
</dbReference>
<dbReference type="PANTHER" id="PTHR15141">
    <property type="entry name" value="TRANSCRIPTION ELONGATION FACTOR B POLYPEPTIDE 3"/>
    <property type="match status" value="1"/>
</dbReference>
<organism evidence="1 2">
    <name type="scientific">Panagrellus redivivus</name>
    <name type="common">Microworm</name>
    <dbReference type="NCBI Taxonomy" id="6233"/>
    <lineage>
        <taxon>Eukaryota</taxon>
        <taxon>Metazoa</taxon>
        <taxon>Ecdysozoa</taxon>
        <taxon>Nematoda</taxon>
        <taxon>Chromadorea</taxon>
        <taxon>Rhabditida</taxon>
        <taxon>Tylenchina</taxon>
        <taxon>Panagrolaimomorpha</taxon>
        <taxon>Panagrolaimoidea</taxon>
        <taxon>Panagrolaimidae</taxon>
        <taxon>Panagrellus</taxon>
    </lineage>
</organism>
<dbReference type="InterPro" id="IPR010684">
    <property type="entry name" value="RNA_pol_II_trans_fac_SIII_A"/>
</dbReference>
<sequence>MIAVAAEARGIDMDAPIPSRKRPADDTMADGITAASGLSFAEALKACAAPPPAKKQKVVVRPMLPSPAAITPPLKITTPASPSSSDSDELFEITWKHTQSRVYSGKKKATDAESANAPAPPTIAALLQGPSRCAYNQVATVLAHCTAAQLERIELLNPGWRKQTDTMWQKICIQQFPKASCTPVDDNSWHSCFKRHTNEADQKLERTKKFNARWRTQTDSFWQKMCQRDFRSVELEPEDGGSWWECHKRHILSNDYELEAYRAKYIKSSLY</sequence>